<dbReference type="GO" id="GO:0005737">
    <property type="term" value="C:cytoplasm"/>
    <property type="evidence" value="ECO:0007669"/>
    <property type="project" value="UniProtKB-SubCell"/>
</dbReference>
<evidence type="ECO:0000256" key="7">
    <source>
        <dbReference type="ARBA" id="ARBA00022741"/>
    </source>
</evidence>
<dbReference type="GO" id="GO:0005524">
    <property type="term" value="F:ATP binding"/>
    <property type="evidence" value="ECO:0007669"/>
    <property type="project" value="UniProtKB-KW"/>
</dbReference>
<gene>
    <name evidence="13" type="ORF">PGLA1383_LOCUS18919</name>
</gene>
<dbReference type="InterPro" id="IPR008179">
    <property type="entry name" value="HisE"/>
</dbReference>
<evidence type="ECO:0000313" key="14">
    <source>
        <dbReference type="Proteomes" id="UP000654075"/>
    </source>
</evidence>
<dbReference type="InterPro" id="IPR021130">
    <property type="entry name" value="PRib-ATP_PPHydrolase-like"/>
</dbReference>
<evidence type="ECO:0000256" key="8">
    <source>
        <dbReference type="ARBA" id="ARBA00022801"/>
    </source>
</evidence>
<comment type="caution">
    <text evidence="13">The sequence shown here is derived from an EMBL/GenBank/DDBJ whole genome shotgun (WGS) entry which is preliminary data.</text>
</comment>
<keyword evidence="14" id="KW-1185">Reference proteome</keyword>
<comment type="pathway">
    <text evidence="3">Amino-acid biosynthesis; L-histidine biosynthesis; L-histidine from 5-phospho-alpha-D-ribose 1-diphosphate: step 2/9.</text>
</comment>
<dbReference type="Proteomes" id="UP000654075">
    <property type="component" value="Unassembled WGS sequence"/>
</dbReference>
<evidence type="ECO:0000256" key="5">
    <source>
        <dbReference type="ARBA" id="ARBA00022490"/>
    </source>
</evidence>
<dbReference type="GO" id="GO:0004636">
    <property type="term" value="F:phosphoribosyl-ATP diphosphatase activity"/>
    <property type="evidence" value="ECO:0007669"/>
    <property type="project" value="UniProtKB-EC"/>
</dbReference>
<comment type="catalytic activity">
    <reaction evidence="1">
        <text>1-(5-phospho-beta-D-ribosyl)-ATP + H2O = 1-(5-phospho-beta-D-ribosyl)-5'-AMP + diphosphate + H(+)</text>
        <dbReference type="Rhea" id="RHEA:22828"/>
        <dbReference type="ChEBI" id="CHEBI:15377"/>
        <dbReference type="ChEBI" id="CHEBI:15378"/>
        <dbReference type="ChEBI" id="CHEBI:33019"/>
        <dbReference type="ChEBI" id="CHEBI:59457"/>
        <dbReference type="ChEBI" id="CHEBI:73183"/>
        <dbReference type="EC" id="3.6.1.31"/>
    </reaction>
</comment>
<protein>
    <recommendedName>
        <fullName evidence="4">phosphoribosyl-ATP diphosphatase</fullName>
        <ecNumber evidence="4">3.6.1.31</ecNumber>
    </recommendedName>
</protein>
<feature type="domain" description="Ubiquitin-like" evidence="12">
    <location>
        <begin position="49"/>
        <end position="126"/>
    </location>
</feature>
<dbReference type="HAMAP" id="MF_01020">
    <property type="entry name" value="HisE"/>
    <property type="match status" value="1"/>
</dbReference>
<evidence type="ECO:0000256" key="11">
    <source>
        <dbReference type="SAM" id="MobiDB-lite"/>
    </source>
</evidence>
<sequence length="595" mass="65059">MEETRLTDIREQLQLAKAMVSGLVLYRKAVEAQLAAVKKAARTAGPNVFQIFIRPPVGAIKTYEVKGCQTIKSLKVRIMQDFGFKIDDQILTLSSGVLIEGNRHSLTKWGIASLSRLDVKTRGEGGGKRAKAVLLARRYRIGYAANQTHASADGFLFAPSLARRKISKIHTPRRVTPSLLKIAIDLETIVSYDNLLVAQVAADEFVIIWMQCAAKENPRQAGEGPGDAQKNKEPSEVDVESEVRSKSLWARLLQGSVLGEAGVRSVRFRISGTALEVSSSRSTDHLRDVDGDLRTASRGLPVEAFQETSKRGLPVNLIFQPSSHLENLPDSLGGHRWMGELRLLRLVLYLAGHRAHRQNVSEGSATQVAKESHECAAVRCELRKSSSRTDETPELRLPMIASEEGDATRTATYSLGSLVDLDPIDRAQGHAAPPLPPEMHASRWLVTSAAYGGAVLASTPARERSVSPFSPTGRNSRPNTIWCHEGASGFAQLDQLWATIQERKASADSARSWTSRLLAKGPDKCAQKVGEEATEVCIEAAARRHQGVVTESADLLFHLLVLWASLGIEPKQVFDELARREGLSGVVEKESRAKS</sequence>
<keyword evidence="10" id="KW-0368">Histidine biosynthesis</keyword>
<dbReference type="EC" id="3.6.1.31" evidence="4"/>
<dbReference type="AlphaFoldDB" id="A0A813EM88"/>
<reference evidence="13" key="1">
    <citation type="submission" date="2021-02" db="EMBL/GenBank/DDBJ databases">
        <authorList>
            <person name="Dougan E. K."/>
            <person name="Rhodes N."/>
            <person name="Thang M."/>
            <person name="Chan C."/>
        </authorList>
    </citation>
    <scope>NUCLEOTIDE SEQUENCE</scope>
</reference>
<dbReference type="Gene3D" id="1.10.287.1080">
    <property type="entry name" value="MazG-like"/>
    <property type="match status" value="1"/>
</dbReference>
<dbReference type="NCBIfam" id="NF001611">
    <property type="entry name" value="PRK00400.1-3"/>
    <property type="match status" value="1"/>
</dbReference>
<name>A0A813EM88_POLGL</name>
<keyword evidence="7" id="KW-0547">Nucleotide-binding</keyword>
<dbReference type="UniPathway" id="UPA00031">
    <property type="reaction ID" value="UER00007"/>
</dbReference>
<evidence type="ECO:0000313" key="13">
    <source>
        <dbReference type="EMBL" id="CAE8600604.1"/>
    </source>
</evidence>
<evidence type="ECO:0000256" key="1">
    <source>
        <dbReference type="ARBA" id="ARBA00001460"/>
    </source>
</evidence>
<accession>A0A813EM88</accession>
<evidence type="ECO:0000256" key="2">
    <source>
        <dbReference type="ARBA" id="ARBA00004496"/>
    </source>
</evidence>
<dbReference type="PROSITE" id="PS50053">
    <property type="entry name" value="UBIQUITIN_2"/>
    <property type="match status" value="1"/>
</dbReference>
<dbReference type="NCBIfam" id="TIGR03188">
    <property type="entry name" value="histidine_hisI"/>
    <property type="match status" value="1"/>
</dbReference>
<evidence type="ECO:0000256" key="6">
    <source>
        <dbReference type="ARBA" id="ARBA00022605"/>
    </source>
</evidence>
<dbReference type="CDD" id="cd11534">
    <property type="entry name" value="NTP-PPase_HisIE_like"/>
    <property type="match status" value="1"/>
</dbReference>
<evidence type="ECO:0000256" key="10">
    <source>
        <dbReference type="ARBA" id="ARBA00023102"/>
    </source>
</evidence>
<dbReference type="SUPFAM" id="SSF101386">
    <property type="entry name" value="all-alpha NTP pyrophosphatases"/>
    <property type="match status" value="1"/>
</dbReference>
<keyword evidence="6" id="KW-0028">Amino-acid biosynthesis</keyword>
<dbReference type="Gene3D" id="3.10.20.90">
    <property type="entry name" value="Phosphatidylinositol 3-kinase Catalytic Subunit, Chain A, domain 1"/>
    <property type="match status" value="1"/>
</dbReference>
<dbReference type="PANTHER" id="PTHR42945:SF9">
    <property type="entry name" value="HISTIDINE BIOSYNTHESIS BIFUNCTIONAL PROTEIN HISIE"/>
    <property type="match status" value="1"/>
</dbReference>
<evidence type="ECO:0000256" key="9">
    <source>
        <dbReference type="ARBA" id="ARBA00022840"/>
    </source>
</evidence>
<dbReference type="NCBIfam" id="NF001613">
    <property type="entry name" value="PRK00400.1-5"/>
    <property type="match status" value="1"/>
</dbReference>
<evidence type="ECO:0000256" key="4">
    <source>
        <dbReference type="ARBA" id="ARBA00012414"/>
    </source>
</evidence>
<comment type="subcellular location">
    <subcellularLocation>
        <location evidence="2">Cytoplasm</location>
    </subcellularLocation>
</comment>
<feature type="region of interest" description="Disordered" evidence="11">
    <location>
        <begin position="218"/>
        <end position="239"/>
    </location>
</feature>
<dbReference type="GO" id="GO:0000105">
    <property type="term" value="P:L-histidine biosynthetic process"/>
    <property type="evidence" value="ECO:0007669"/>
    <property type="project" value="UniProtKB-UniPathway"/>
</dbReference>
<dbReference type="Pfam" id="PF01503">
    <property type="entry name" value="PRA-PH"/>
    <property type="match status" value="1"/>
</dbReference>
<proteinExistence type="inferred from homology"/>
<dbReference type="InterPro" id="IPR029071">
    <property type="entry name" value="Ubiquitin-like_domsf"/>
</dbReference>
<organism evidence="13 14">
    <name type="scientific">Polarella glacialis</name>
    <name type="common">Dinoflagellate</name>
    <dbReference type="NCBI Taxonomy" id="89957"/>
    <lineage>
        <taxon>Eukaryota</taxon>
        <taxon>Sar</taxon>
        <taxon>Alveolata</taxon>
        <taxon>Dinophyceae</taxon>
        <taxon>Suessiales</taxon>
        <taxon>Suessiaceae</taxon>
        <taxon>Polarella</taxon>
    </lineage>
</organism>
<keyword evidence="5" id="KW-0963">Cytoplasm</keyword>
<keyword evidence="9" id="KW-0067">ATP-binding</keyword>
<evidence type="ECO:0000259" key="12">
    <source>
        <dbReference type="PROSITE" id="PS50053"/>
    </source>
</evidence>
<dbReference type="EMBL" id="CAJNNV010012283">
    <property type="protein sequence ID" value="CAE8600604.1"/>
    <property type="molecule type" value="Genomic_DNA"/>
</dbReference>
<dbReference type="PANTHER" id="PTHR42945">
    <property type="entry name" value="HISTIDINE BIOSYNTHESIS BIFUNCTIONAL PROTEIN"/>
    <property type="match status" value="1"/>
</dbReference>
<evidence type="ECO:0000256" key="3">
    <source>
        <dbReference type="ARBA" id="ARBA00005204"/>
    </source>
</evidence>
<feature type="compositionally biased region" description="Basic and acidic residues" evidence="11">
    <location>
        <begin position="229"/>
        <end position="239"/>
    </location>
</feature>
<dbReference type="SUPFAM" id="SSF54236">
    <property type="entry name" value="Ubiquitin-like"/>
    <property type="match status" value="1"/>
</dbReference>
<dbReference type="OrthoDB" id="2015434at2759"/>
<keyword evidence="8" id="KW-0378">Hydrolase</keyword>
<dbReference type="InterPro" id="IPR000626">
    <property type="entry name" value="Ubiquitin-like_dom"/>
</dbReference>